<evidence type="ECO:0000256" key="4">
    <source>
        <dbReference type="ARBA" id="ARBA00022722"/>
    </source>
</evidence>
<gene>
    <name evidence="9" type="ORF">Sradi_5761400</name>
</gene>
<keyword evidence="2" id="KW-0808">Transferase</keyword>
<dbReference type="GO" id="GO:0003964">
    <property type="term" value="F:RNA-directed DNA polymerase activity"/>
    <property type="evidence" value="ECO:0007669"/>
    <property type="project" value="UniProtKB-KW"/>
</dbReference>
<reference evidence="9" key="2">
    <citation type="journal article" date="2024" name="Plant">
        <title>Genomic evolution and insights into agronomic trait innovations of Sesamum species.</title>
        <authorList>
            <person name="Miao H."/>
            <person name="Wang L."/>
            <person name="Qu L."/>
            <person name="Liu H."/>
            <person name="Sun Y."/>
            <person name="Le M."/>
            <person name="Wang Q."/>
            <person name="Wei S."/>
            <person name="Zheng Y."/>
            <person name="Lin W."/>
            <person name="Duan Y."/>
            <person name="Cao H."/>
            <person name="Xiong S."/>
            <person name="Wang X."/>
            <person name="Wei L."/>
            <person name="Li C."/>
            <person name="Ma Q."/>
            <person name="Ju M."/>
            <person name="Zhao R."/>
            <person name="Li G."/>
            <person name="Mu C."/>
            <person name="Tian Q."/>
            <person name="Mei H."/>
            <person name="Zhang T."/>
            <person name="Gao T."/>
            <person name="Zhang H."/>
        </authorList>
    </citation>
    <scope>NUCLEOTIDE SEQUENCE</scope>
    <source>
        <strain evidence="9">G02</strain>
    </source>
</reference>
<dbReference type="SUPFAM" id="SSF56672">
    <property type="entry name" value="DNA/RNA polymerases"/>
    <property type="match status" value="1"/>
</dbReference>
<feature type="domain" description="Reverse transcriptase" evidence="8">
    <location>
        <begin position="339"/>
        <end position="518"/>
    </location>
</feature>
<dbReference type="GO" id="GO:0006508">
    <property type="term" value="P:proteolysis"/>
    <property type="evidence" value="ECO:0007669"/>
    <property type="project" value="UniProtKB-KW"/>
</dbReference>
<dbReference type="FunFam" id="3.10.10.10:FF:000007">
    <property type="entry name" value="Retrovirus-related Pol polyprotein from transposon 17.6-like Protein"/>
    <property type="match status" value="1"/>
</dbReference>
<evidence type="ECO:0000313" key="9">
    <source>
        <dbReference type="EMBL" id="KAL0313621.1"/>
    </source>
</evidence>
<dbReference type="InterPro" id="IPR053134">
    <property type="entry name" value="RNA-dir_DNA_polymerase"/>
</dbReference>
<keyword evidence="4" id="KW-0540">Nuclease</keyword>
<dbReference type="GO" id="GO:0008233">
    <property type="term" value="F:peptidase activity"/>
    <property type="evidence" value="ECO:0007669"/>
    <property type="project" value="UniProtKB-KW"/>
</dbReference>
<dbReference type="Gene3D" id="3.30.70.270">
    <property type="match status" value="2"/>
</dbReference>
<dbReference type="InterPro" id="IPR043502">
    <property type="entry name" value="DNA/RNA_pol_sf"/>
</dbReference>
<keyword evidence="5" id="KW-0255">Endonuclease</keyword>
<organism evidence="9">
    <name type="scientific">Sesamum radiatum</name>
    <name type="common">Black benniseed</name>
    <dbReference type="NCBI Taxonomy" id="300843"/>
    <lineage>
        <taxon>Eukaryota</taxon>
        <taxon>Viridiplantae</taxon>
        <taxon>Streptophyta</taxon>
        <taxon>Embryophyta</taxon>
        <taxon>Tracheophyta</taxon>
        <taxon>Spermatophyta</taxon>
        <taxon>Magnoliopsida</taxon>
        <taxon>eudicotyledons</taxon>
        <taxon>Gunneridae</taxon>
        <taxon>Pentapetalae</taxon>
        <taxon>asterids</taxon>
        <taxon>lamiids</taxon>
        <taxon>Lamiales</taxon>
        <taxon>Pedaliaceae</taxon>
        <taxon>Sesamum</taxon>
    </lineage>
</organism>
<keyword evidence="1" id="KW-0645">Protease</keyword>
<keyword evidence="6" id="KW-0378">Hydrolase</keyword>
<sequence>MADGTRLKELQEFQRKTELILVDEKANMQASEDQLHSRLDQMAEVQERIQSSVMGLEHTMGAMQQQLKSIAEHFQNYNRNKSILGEGLTASAERGSSSRVTAIQPSLEDNTTQYNAIHRMEFPVFNGEEAKTWIRRCTKYFQLIPIPEEQKVSLASVYMQGRAELWFQGHLEKRGMHTWSELVIIILRRFEDLDYERVVSEFNMLRQETTIHEYLIKFKELESHMLIFNKNLDESFFMMKFISGLKEEIKGYVATMNPTTLDQAIVLARRQENLVIALLRKTNQPQKNEAKAYEEGEEPLEEVTEEENAIVAVYAMGGSVHSQTLKINGKIEKIVKEMLDSGIVRTSQSSFASPVLLVKKKDGSWRLCVDYRYLNKLTVKHNFPIPVIDELLDELHGGRYFSKIDLRSGYFQIRMKKEDIPKTSFITHSGHYEFLVMPFGLCNAPSTFQALMNQVFEPYLRKFVLVFFDDILIYSKEWGLHMMHLRKVLELLRQHQLYAQQSKCSFAQQQIDYLGHVISERGVATDPQKVECMRSWPAPTTIKSLRGFLGLAGYYRKFIKGYGILSKPLT</sequence>
<dbReference type="PANTHER" id="PTHR24559">
    <property type="entry name" value="TRANSPOSON TY3-I GAG-POL POLYPROTEIN"/>
    <property type="match status" value="1"/>
</dbReference>
<dbReference type="EMBL" id="JACGWJ010000026">
    <property type="protein sequence ID" value="KAL0313621.1"/>
    <property type="molecule type" value="Genomic_DNA"/>
</dbReference>
<dbReference type="PROSITE" id="PS50878">
    <property type="entry name" value="RT_POL"/>
    <property type="match status" value="1"/>
</dbReference>
<evidence type="ECO:0000256" key="1">
    <source>
        <dbReference type="ARBA" id="ARBA00022670"/>
    </source>
</evidence>
<dbReference type="Pfam" id="PF00078">
    <property type="entry name" value="RVT_1"/>
    <property type="match status" value="1"/>
</dbReference>
<name>A0AAW2L2X0_SESRA</name>
<protein>
    <submittedName>
        <fullName evidence="9">Retrovirus-related Pol polyprotein from transposon.6</fullName>
    </submittedName>
</protein>
<dbReference type="InterPro" id="IPR000477">
    <property type="entry name" value="RT_dom"/>
</dbReference>
<evidence type="ECO:0000256" key="6">
    <source>
        <dbReference type="ARBA" id="ARBA00022801"/>
    </source>
</evidence>
<dbReference type="InterPro" id="IPR045358">
    <property type="entry name" value="Ty3_capsid"/>
</dbReference>
<dbReference type="AlphaFoldDB" id="A0AAW2L2X0"/>
<dbReference type="PANTHER" id="PTHR24559:SF450">
    <property type="entry name" value="RNA-DIRECTED DNA POLYMERASE HOMOLOG"/>
    <property type="match status" value="1"/>
</dbReference>
<evidence type="ECO:0000256" key="2">
    <source>
        <dbReference type="ARBA" id="ARBA00022679"/>
    </source>
</evidence>
<keyword evidence="7" id="KW-0695">RNA-directed DNA polymerase</keyword>
<evidence type="ECO:0000256" key="5">
    <source>
        <dbReference type="ARBA" id="ARBA00022759"/>
    </source>
</evidence>
<dbReference type="InterPro" id="IPR043128">
    <property type="entry name" value="Rev_trsase/Diguanyl_cyclase"/>
</dbReference>
<reference evidence="9" key="1">
    <citation type="submission" date="2020-06" db="EMBL/GenBank/DDBJ databases">
        <authorList>
            <person name="Li T."/>
            <person name="Hu X."/>
            <person name="Zhang T."/>
            <person name="Song X."/>
            <person name="Zhang H."/>
            <person name="Dai N."/>
            <person name="Sheng W."/>
            <person name="Hou X."/>
            <person name="Wei L."/>
        </authorList>
    </citation>
    <scope>NUCLEOTIDE SEQUENCE</scope>
    <source>
        <strain evidence="9">G02</strain>
        <tissue evidence="9">Leaf</tissue>
    </source>
</reference>
<dbReference type="CDD" id="cd01647">
    <property type="entry name" value="RT_LTR"/>
    <property type="match status" value="1"/>
</dbReference>
<proteinExistence type="predicted"/>
<evidence type="ECO:0000256" key="7">
    <source>
        <dbReference type="ARBA" id="ARBA00022918"/>
    </source>
</evidence>
<keyword evidence="3" id="KW-0548">Nucleotidyltransferase</keyword>
<dbReference type="Gene3D" id="3.10.10.10">
    <property type="entry name" value="HIV Type 1 Reverse Transcriptase, subunit A, domain 1"/>
    <property type="match status" value="1"/>
</dbReference>
<dbReference type="Pfam" id="PF19259">
    <property type="entry name" value="Ty3_capsid"/>
    <property type="match status" value="1"/>
</dbReference>
<evidence type="ECO:0000259" key="8">
    <source>
        <dbReference type="PROSITE" id="PS50878"/>
    </source>
</evidence>
<comment type="caution">
    <text evidence="9">The sequence shown here is derived from an EMBL/GenBank/DDBJ whole genome shotgun (WGS) entry which is preliminary data.</text>
</comment>
<evidence type="ECO:0000256" key="3">
    <source>
        <dbReference type="ARBA" id="ARBA00022695"/>
    </source>
</evidence>
<accession>A0AAW2L2X0</accession>
<dbReference type="GO" id="GO:0004519">
    <property type="term" value="F:endonuclease activity"/>
    <property type="evidence" value="ECO:0007669"/>
    <property type="project" value="UniProtKB-KW"/>
</dbReference>